<gene>
    <name evidence="1" type="ORF">Vafri_10745</name>
</gene>
<comment type="caution">
    <text evidence="1">The sequence shown here is derived from an EMBL/GenBank/DDBJ whole genome shotgun (WGS) entry which is preliminary data.</text>
</comment>
<dbReference type="EMBL" id="BNCO01000020">
    <property type="protein sequence ID" value="GIL55134.1"/>
    <property type="molecule type" value="Genomic_DNA"/>
</dbReference>
<accession>A0A8J4F3N1</accession>
<dbReference type="AlphaFoldDB" id="A0A8J4F3N1"/>
<feature type="non-terminal residue" evidence="1">
    <location>
        <position position="172"/>
    </location>
</feature>
<sequence length="172" mass="18911">YSAYAMRYAWTDGNRRSHDIMHSPSQSISKPLSIAKAGDACFAELQNFIVQNPNAEIPDETLASLHMLYGKNFTKALEVVDNGGIMCFVGERTGRTLYKVPGRRPADQYLVFPAHFCSCQSFQFDVVGRSEAVCVSTSCRGGPAGDDDDYDIPKWFKRGGAALARGNPAYRG</sequence>
<dbReference type="GO" id="GO:0000724">
    <property type="term" value="P:double-strand break repair via homologous recombination"/>
    <property type="evidence" value="ECO:0007669"/>
    <property type="project" value="TreeGrafter"/>
</dbReference>
<dbReference type="Proteomes" id="UP000747399">
    <property type="component" value="Unassembled WGS sequence"/>
</dbReference>
<reference evidence="1" key="1">
    <citation type="journal article" date="2021" name="Proc. Natl. Acad. Sci. U.S.A.">
        <title>Three genomes in the algal genus Volvox reveal the fate of a haploid sex-determining region after a transition to homothallism.</title>
        <authorList>
            <person name="Yamamoto K."/>
            <person name="Hamaji T."/>
            <person name="Kawai-Toyooka H."/>
            <person name="Matsuzaki R."/>
            <person name="Takahashi F."/>
            <person name="Nishimura Y."/>
            <person name="Kawachi M."/>
            <person name="Noguchi H."/>
            <person name="Minakuchi Y."/>
            <person name="Umen J.G."/>
            <person name="Toyoda A."/>
            <person name="Nozaki H."/>
        </authorList>
    </citation>
    <scope>NUCLEOTIDE SEQUENCE</scope>
    <source>
        <strain evidence="1">NIES-3780</strain>
    </source>
</reference>
<evidence type="ECO:0000313" key="2">
    <source>
        <dbReference type="Proteomes" id="UP000747399"/>
    </source>
</evidence>
<proteinExistence type="predicted"/>
<dbReference type="PANTHER" id="PTHR28498">
    <property type="entry name" value="ZINC FINGER SWIM DOMAIN-CONTAINING PROTEIN 7"/>
    <property type="match status" value="1"/>
</dbReference>
<organism evidence="1 2">
    <name type="scientific">Volvox africanus</name>
    <dbReference type="NCBI Taxonomy" id="51714"/>
    <lineage>
        <taxon>Eukaryota</taxon>
        <taxon>Viridiplantae</taxon>
        <taxon>Chlorophyta</taxon>
        <taxon>core chlorophytes</taxon>
        <taxon>Chlorophyceae</taxon>
        <taxon>CS clade</taxon>
        <taxon>Chlamydomonadales</taxon>
        <taxon>Volvocaceae</taxon>
        <taxon>Volvox</taxon>
    </lineage>
</organism>
<dbReference type="GO" id="GO:0097196">
    <property type="term" value="C:Shu complex"/>
    <property type="evidence" value="ECO:0007669"/>
    <property type="project" value="TreeGrafter"/>
</dbReference>
<keyword evidence="2" id="KW-1185">Reference proteome</keyword>
<evidence type="ECO:0000313" key="1">
    <source>
        <dbReference type="EMBL" id="GIL55134.1"/>
    </source>
</evidence>
<name>A0A8J4F3N1_9CHLO</name>
<dbReference type="PANTHER" id="PTHR28498:SF1">
    <property type="entry name" value="ZINC FINGER SWIM DOMAIN-CONTAINING PROTEIN 7"/>
    <property type="match status" value="1"/>
</dbReference>
<protein>
    <submittedName>
        <fullName evidence="1">Uncharacterized protein</fullName>
    </submittedName>
</protein>